<dbReference type="InterPro" id="IPR031664">
    <property type="entry name" value="DUF5085"/>
</dbReference>
<proteinExistence type="predicted"/>
<evidence type="ECO:0000313" key="2">
    <source>
        <dbReference type="Proteomes" id="UP000254879"/>
    </source>
</evidence>
<accession>A0A378MH84</accession>
<dbReference type="RefSeq" id="WP_036106766.1">
    <property type="nucleotide sequence ID" value="NZ_JBHLUC010000003.1"/>
</dbReference>
<evidence type="ECO:0000313" key="1">
    <source>
        <dbReference type="EMBL" id="STY44856.1"/>
    </source>
</evidence>
<protein>
    <submittedName>
        <fullName evidence="1">Uncharacterized protein</fullName>
    </submittedName>
</protein>
<dbReference type="Pfam" id="PF16895">
    <property type="entry name" value="DUF5085"/>
    <property type="match status" value="1"/>
</dbReference>
<name>A0A378MH84_LISGR</name>
<dbReference type="AlphaFoldDB" id="A0A378MH84"/>
<organism evidence="1 2">
    <name type="scientific">Listeria grayi</name>
    <name type="common">Listeria murrayi</name>
    <dbReference type="NCBI Taxonomy" id="1641"/>
    <lineage>
        <taxon>Bacteria</taxon>
        <taxon>Bacillati</taxon>
        <taxon>Bacillota</taxon>
        <taxon>Bacilli</taxon>
        <taxon>Bacillales</taxon>
        <taxon>Listeriaceae</taxon>
        <taxon>Listeria</taxon>
    </lineage>
</organism>
<dbReference type="EMBL" id="UGPG01000001">
    <property type="protein sequence ID" value="STY44856.1"/>
    <property type="molecule type" value="Genomic_DNA"/>
</dbReference>
<reference evidence="1 2" key="1">
    <citation type="submission" date="2018-06" db="EMBL/GenBank/DDBJ databases">
        <authorList>
            <consortium name="Pathogen Informatics"/>
            <person name="Doyle S."/>
        </authorList>
    </citation>
    <scope>NUCLEOTIDE SEQUENCE [LARGE SCALE GENOMIC DNA]</scope>
    <source>
        <strain evidence="2">NCTC 10815</strain>
    </source>
</reference>
<dbReference type="Proteomes" id="UP000254879">
    <property type="component" value="Unassembled WGS sequence"/>
</dbReference>
<sequence length="152" mass="17905">MISTSESIACKNVVAKEYYCHYKDFGEAIEDFIRIVVEDHKLTLKGNLFYSLNNMPMDEMMYITMFAAVEEAYCISLKDLEFRSYFYIDNMLMLRFSGEYEALTEYAYAELLNFMYENNLEQVTPFFHELAGDISKQYVQIKVGIMPNEEEV</sequence>
<gene>
    <name evidence="1" type="ORF">NCTC10815_02210</name>
</gene>